<accession>A0ABT8R113</accession>
<proteinExistence type="predicted"/>
<dbReference type="RefSeq" id="WP_302035744.1">
    <property type="nucleotide sequence ID" value="NZ_JAUKPO010000001.1"/>
</dbReference>
<dbReference type="Gene3D" id="3.40.720.10">
    <property type="entry name" value="Alkaline Phosphatase, subunit A"/>
    <property type="match status" value="1"/>
</dbReference>
<dbReference type="InterPro" id="IPR006124">
    <property type="entry name" value="Metalloenzyme"/>
</dbReference>
<protein>
    <submittedName>
        <fullName evidence="2">Phosphoglyceromutase</fullName>
    </submittedName>
</protein>
<gene>
    <name evidence="2" type="ORF">Q0590_01705</name>
</gene>
<sequence length="377" mass="42743">MYFSAGYSSLKATRFAVLLLGLLVSGSFSTVAQPKPLKTENVFIITLDGMRWQELFGGAADSLLNDKTFVGDTAQLKTLFAGSTAEERRMKLMPWMWQTVSKQGQIYGNRWLGNKVNVSNPHWFSYPGYSEILTGFSDPEINSNNKIDNPHVTVLEWLNQKPAYQGKVAFFGSWDVFPFIINEKRSDIPVNAGFRRAEGKGLSSREVFLNELQEQIPSPWGSVRLDAFTHHFALEYIKRKHPRVVHIAYGETDDFAHDGHYDHYLKSARQTDAMIGQLWQFVQSDPFYAQKTTFLITTDHGRGDTPKDAWKHHGKEHAGSDAIWFAVIGPDTPALGEVKTNGQWWQNQMAKTLAAFLGQEYTSKREVGKVVQEMIKK</sequence>
<comment type="caution">
    <text evidence="2">The sequence shown here is derived from an EMBL/GenBank/DDBJ whole genome shotgun (WGS) entry which is preliminary data.</text>
</comment>
<name>A0ABT8R113_9BACT</name>
<feature type="domain" description="Metalloenzyme" evidence="1">
    <location>
        <begin position="207"/>
        <end position="315"/>
    </location>
</feature>
<dbReference type="InterPro" id="IPR017850">
    <property type="entry name" value="Alkaline_phosphatase_core_sf"/>
</dbReference>
<organism evidence="2 3">
    <name type="scientific">Rhodocytophaga aerolata</name>
    <dbReference type="NCBI Taxonomy" id="455078"/>
    <lineage>
        <taxon>Bacteria</taxon>
        <taxon>Pseudomonadati</taxon>
        <taxon>Bacteroidota</taxon>
        <taxon>Cytophagia</taxon>
        <taxon>Cytophagales</taxon>
        <taxon>Rhodocytophagaceae</taxon>
        <taxon>Rhodocytophaga</taxon>
    </lineage>
</organism>
<reference evidence="2" key="1">
    <citation type="submission" date="2023-07" db="EMBL/GenBank/DDBJ databases">
        <title>The genome sequence of Rhodocytophaga aerolata KACC 12507.</title>
        <authorList>
            <person name="Zhang X."/>
        </authorList>
    </citation>
    <scope>NUCLEOTIDE SEQUENCE</scope>
    <source>
        <strain evidence="2">KACC 12507</strain>
    </source>
</reference>
<dbReference type="Proteomes" id="UP001168528">
    <property type="component" value="Unassembled WGS sequence"/>
</dbReference>
<evidence type="ECO:0000313" key="3">
    <source>
        <dbReference type="Proteomes" id="UP001168528"/>
    </source>
</evidence>
<keyword evidence="3" id="KW-1185">Reference proteome</keyword>
<dbReference type="EMBL" id="JAUKPO010000001">
    <property type="protein sequence ID" value="MDO1444943.1"/>
    <property type="molecule type" value="Genomic_DNA"/>
</dbReference>
<evidence type="ECO:0000313" key="2">
    <source>
        <dbReference type="EMBL" id="MDO1444943.1"/>
    </source>
</evidence>
<evidence type="ECO:0000259" key="1">
    <source>
        <dbReference type="Pfam" id="PF01676"/>
    </source>
</evidence>
<dbReference type="SUPFAM" id="SSF53649">
    <property type="entry name" value="Alkaline phosphatase-like"/>
    <property type="match status" value="1"/>
</dbReference>
<dbReference type="Pfam" id="PF01676">
    <property type="entry name" value="Metalloenzyme"/>
    <property type="match status" value="1"/>
</dbReference>